<accession>A0A9D3W0N9</accession>
<name>A0A9D3W0N9_9ROSI</name>
<organism evidence="1 2">
    <name type="scientific">Gossypium stocksii</name>
    <dbReference type="NCBI Taxonomy" id="47602"/>
    <lineage>
        <taxon>Eukaryota</taxon>
        <taxon>Viridiplantae</taxon>
        <taxon>Streptophyta</taxon>
        <taxon>Embryophyta</taxon>
        <taxon>Tracheophyta</taxon>
        <taxon>Spermatophyta</taxon>
        <taxon>Magnoliopsida</taxon>
        <taxon>eudicotyledons</taxon>
        <taxon>Gunneridae</taxon>
        <taxon>Pentapetalae</taxon>
        <taxon>rosids</taxon>
        <taxon>malvids</taxon>
        <taxon>Malvales</taxon>
        <taxon>Malvaceae</taxon>
        <taxon>Malvoideae</taxon>
        <taxon>Gossypium</taxon>
    </lineage>
</organism>
<evidence type="ECO:0000313" key="1">
    <source>
        <dbReference type="EMBL" id="KAH1105695.1"/>
    </source>
</evidence>
<proteinExistence type="predicted"/>
<sequence length="185" mass="21584">MVECVEEFFKVFQYLNYGGRWKNRKKMMQSHYQVSIPYKSKNISYECIGVSSNWHLSPTSDTARMLESLRESPNKKAVNNALCSHWYLIAITKMCGNVLLGFLAREQLNRFDVFAVDFGTLLSKLRVISRSWRGSKGRDLLLSLLKVLYKNEDEQESQYTLMRPLTNKSLDRPQDCGYETQKEES</sequence>
<keyword evidence="2" id="KW-1185">Reference proteome</keyword>
<dbReference type="EMBL" id="JAIQCV010000004">
    <property type="protein sequence ID" value="KAH1105695.1"/>
    <property type="molecule type" value="Genomic_DNA"/>
</dbReference>
<evidence type="ECO:0000313" key="2">
    <source>
        <dbReference type="Proteomes" id="UP000828251"/>
    </source>
</evidence>
<gene>
    <name evidence="1" type="ORF">J1N35_009463</name>
</gene>
<comment type="caution">
    <text evidence="1">The sequence shown here is derived from an EMBL/GenBank/DDBJ whole genome shotgun (WGS) entry which is preliminary data.</text>
</comment>
<dbReference type="AlphaFoldDB" id="A0A9D3W0N9"/>
<reference evidence="1 2" key="1">
    <citation type="journal article" date="2021" name="Plant Biotechnol. J.">
        <title>Multi-omics assisted identification of the key and species-specific regulatory components of drought-tolerant mechanisms in Gossypium stocksii.</title>
        <authorList>
            <person name="Yu D."/>
            <person name="Ke L."/>
            <person name="Zhang D."/>
            <person name="Wu Y."/>
            <person name="Sun Y."/>
            <person name="Mei J."/>
            <person name="Sun J."/>
            <person name="Sun Y."/>
        </authorList>
    </citation>
    <scope>NUCLEOTIDE SEQUENCE [LARGE SCALE GENOMIC DNA]</scope>
    <source>
        <strain evidence="2">cv. E1</strain>
        <tissue evidence="1">Leaf</tissue>
    </source>
</reference>
<dbReference type="Proteomes" id="UP000828251">
    <property type="component" value="Unassembled WGS sequence"/>
</dbReference>
<protein>
    <submittedName>
        <fullName evidence="1">Uncharacterized protein</fullName>
    </submittedName>
</protein>